<dbReference type="Proteomes" id="UP000004848">
    <property type="component" value="Unassembled WGS sequence"/>
</dbReference>
<protein>
    <recommendedName>
        <fullName evidence="4">Inner membrane protein</fullName>
    </recommendedName>
</protein>
<keyword evidence="1" id="KW-0472">Membrane</keyword>
<dbReference type="InterPro" id="IPR053170">
    <property type="entry name" value="Transcription_regulator"/>
</dbReference>
<feature type="transmembrane region" description="Helical" evidence="1">
    <location>
        <begin position="160"/>
        <end position="178"/>
    </location>
</feature>
<comment type="caution">
    <text evidence="2">The sequence shown here is derived from an EMBL/GenBank/DDBJ whole genome shotgun (WGS) entry which is preliminary data.</text>
</comment>
<dbReference type="Pfam" id="PF04307">
    <property type="entry name" value="YdjM"/>
    <property type="match status" value="1"/>
</dbReference>
<feature type="transmembrane region" description="Helical" evidence="1">
    <location>
        <begin position="124"/>
        <end position="148"/>
    </location>
</feature>
<proteinExistence type="predicted"/>
<dbReference type="AlphaFoldDB" id="A0NTQ3"/>
<dbReference type="OrthoDB" id="110250at2"/>
<gene>
    <name evidence="2" type="ORF">SIAM614_11828</name>
</gene>
<accession>A0NTQ3</accession>
<dbReference type="PANTHER" id="PTHR40031:SF1">
    <property type="entry name" value="MEMBRANE-BOUND METAL-DEPENDENT HYDROLASE"/>
    <property type="match status" value="1"/>
</dbReference>
<dbReference type="RefSeq" id="WP_006934951.1">
    <property type="nucleotide sequence ID" value="NZ_AAUW01000008.1"/>
</dbReference>
<dbReference type="InterPro" id="IPR007404">
    <property type="entry name" value="YdjM-like"/>
</dbReference>
<name>A0NTQ3_ROSAI</name>
<reference evidence="2 3" key="1">
    <citation type="submission" date="2006-05" db="EMBL/GenBank/DDBJ databases">
        <authorList>
            <person name="King G."/>
            <person name="Ferriera S."/>
            <person name="Johnson J."/>
            <person name="Kravitz S."/>
            <person name="Beeson K."/>
            <person name="Sutton G."/>
            <person name="Rogers Y.-H."/>
            <person name="Friedman R."/>
            <person name="Frazier M."/>
            <person name="Venter J.C."/>
        </authorList>
    </citation>
    <scope>NUCLEOTIDE SEQUENCE [LARGE SCALE GENOMIC DNA]</scope>
    <source>
        <strain evidence="3">ATCC 25650 / DSM 13394 / JCM 20685 / NBRC 16684 / NCIMB 2208 / IAM 12614 / B1</strain>
    </source>
</reference>
<dbReference type="eggNOG" id="COG1988">
    <property type="taxonomic scope" value="Bacteria"/>
</dbReference>
<evidence type="ECO:0000256" key="1">
    <source>
        <dbReference type="SAM" id="Phobius"/>
    </source>
</evidence>
<dbReference type="GeneID" id="68846850"/>
<keyword evidence="1" id="KW-1133">Transmembrane helix</keyword>
<feature type="transmembrane region" description="Helical" evidence="1">
    <location>
        <begin position="90"/>
        <end position="112"/>
    </location>
</feature>
<dbReference type="EMBL" id="AAUW01000008">
    <property type="protein sequence ID" value="EAV43812.1"/>
    <property type="molecule type" value="Genomic_DNA"/>
</dbReference>
<evidence type="ECO:0000313" key="3">
    <source>
        <dbReference type="Proteomes" id="UP000004848"/>
    </source>
</evidence>
<organism evidence="2 3">
    <name type="scientific">Roseibium aggregatum (strain ATCC 25650 / DSM 13394 / JCM 20685 / NBRC 16684 / NCIMB 2208 / IAM 12614 / B1)</name>
    <name type="common">Stappia aggregata</name>
    <dbReference type="NCBI Taxonomy" id="384765"/>
    <lineage>
        <taxon>Bacteria</taxon>
        <taxon>Pseudomonadati</taxon>
        <taxon>Pseudomonadota</taxon>
        <taxon>Alphaproteobacteria</taxon>
        <taxon>Hyphomicrobiales</taxon>
        <taxon>Stappiaceae</taxon>
        <taxon>Roseibium</taxon>
    </lineage>
</organism>
<sequence>MDSLTQFVLGAAVSTALLGKKLGPRKAALVGGVLGTLPDLDVLIPYDDPVDSFVFHRGWTHSVFVHAFAAPLLGEGLVRLFKGLRDCRWLTWLTVFLCLATHAGIDAMTVYGTRLFWPFYPDPVGVGSVFIIDPLYTLPLLAVVIWALFKGTWTRRLQTFTVAVLAVSTGYLGLSVVLQRHVEQQAREIFRQEGIVPDEVFAIAAPFNILLWKVIGLQEGRYDNLYISLLDGVKAPEIYPHPRHPELVACVEETEAFRKLQWFSRGYYRAEQENDKIVISDLRMGMTPNYAFRFAIADVQDQGIRAMSPVRVTSEQRVNPEDWAWLTSRVMGELAIRRAEAAIAGVGEPIRGQSCALTDASSG</sequence>
<dbReference type="PANTHER" id="PTHR40031">
    <property type="entry name" value="HYPOTHETICAL MEMBRANE SPANNING PROTEIN"/>
    <property type="match status" value="1"/>
</dbReference>
<keyword evidence="1" id="KW-0812">Transmembrane</keyword>
<evidence type="ECO:0008006" key="4">
    <source>
        <dbReference type="Google" id="ProtNLM"/>
    </source>
</evidence>
<evidence type="ECO:0000313" key="2">
    <source>
        <dbReference type="EMBL" id="EAV43812.1"/>
    </source>
</evidence>